<dbReference type="Ensembl" id="ENSPCOT00000022133.1">
    <property type="protein sequence ID" value="ENSPCOP00000011544.1"/>
    <property type="gene ID" value="ENSPCOG00000017285.1"/>
</dbReference>
<dbReference type="SMART" id="SM00698">
    <property type="entry name" value="MORN"/>
    <property type="match status" value="2"/>
</dbReference>
<dbReference type="Gene3D" id="2.20.110.10">
    <property type="entry name" value="Histone H3 K4-specific methyltransferase SET7/9 N-terminal domain"/>
    <property type="match status" value="1"/>
</dbReference>
<evidence type="ECO:0000313" key="4">
    <source>
        <dbReference type="Proteomes" id="UP000233160"/>
    </source>
</evidence>
<keyword evidence="1" id="KW-0677">Repeat</keyword>
<dbReference type="Pfam" id="PF02493">
    <property type="entry name" value="MORN"/>
    <property type="match status" value="2"/>
</dbReference>
<feature type="compositionally biased region" description="Low complexity" evidence="2">
    <location>
        <begin position="1"/>
        <end position="27"/>
    </location>
</feature>
<evidence type="ECO:0008006" key="5">
    <source>
        <dbReference type="Google" id="ProtNLM"/>
    </source>
</evidence>
<feature type="region of interest" description="Disordered" evidence="2">
    <location>
        <begin position="357"/>
        <end position="377"/>
    </location>
</feature>
<feature type="compositionally biased region" description="Low complexity" evidence="2">
    <location>
        <begin position="321"/>
        <end position="337"/>
    </location>
</feature>
<dbReference type="InterPro" id="IPR003409">
    <property type="entry name" value="MORN"/>
</dbReference>
<reference evidence="3" key="2">
    <citation type="submission" date="2025-09" db="UniProtKB">
        <authorList>
            <consortium name="Ensembl"/>
        </authorList>
    </citation>
    <scope>IDENTIFICATION</scope>
</reference>
<organism evidence="3 4">
    <name type="scientific">Propithecus coquereli</name>
    <name type="common">Coquerel's sifaka</name>
    <name type="synonym">Propithecus verreauxi coquereli</name>
    <dbReference type="NCBI Taxonomy" id="379532"/>
    <lineage>
        <taxon>Eukaryota</taxon>
        <taxon>Metazoa</taxon>
        <taxon>Chordata</taxon>
        <taxon>Craniata</taxon>
        <taxon>Vertebrata</taxon>
        <taxon>Euteleostomi</taxon>
        <taxon>Mammalia</taxon>
        <taxon>Eutheria</taxon>
        <taxon>Euarchontoglires</taxon>
        <taxon>Primates</taxon>
        <taxon>Strepsirrhini</taxon>
        <taxon>Lemuriformes</taxon>
        <taxon>Indriidae</taxon>
        <taxon>Propithecus</taxon>
    </lineage>
</organism>
<dbReference type="InterPro" id="IPR053064">
    <property type="entry name" value="Ankyrin-MYND_domain-protein"/>
</dbReference>
<dbReference type="PANTHER" id="PTHR15897:SF2">
    <property type="entry name" value="ANKYRIN REPEAT AND MYND DOMAIN-CONTAINING PROTEIN 1"/>
    <property type="match status" value="1"/>
</dbReference>
<dbReference type="SUPFAM" id="SSF82185">
    <property type="entry name" value="Histone H3 K4-specific methyltransferase SET7/9 N-terminal domain"/>
    <property type="match status" value="1"/>
</dbReference>
<feature type="compositionally biased region" description="Low complexity" evidence="2">
    <location>
        <begin position="46"/>
        <end position="59"/>
    </location>
</feature>
<sequence>MAAQVGSRCASRSSAGSSNTGTRSSATPGARGPGCWRETLTHRVTPARASSSVAPAARALPRKSAGATRTNGAGSNMEGGGSSLDYEVSEACSLRRPPEREGSAISAAVDVGFLGSRPVVAKRNLSTAPEEEEEEEEGPLREQDLKEAYVQLVRGVQEWQDGCVYRGEFGLDVKLGYGEFSWPTGELYRGQFYRDHRHGLGTYTWPDGSSFTGTFYLSHREGYGTMYTKTSLFQVHCHCDIVNLLLDFGADVNKCTDKGLTALSMCFLLYYPPRAFKPNVAERTEPEPQEPSKPLAFPNLLFSVAEMNTECPRCEEGGGELKLASGSEEGSLSAGAGRSRESADLKSSSLTWDSLSARGSVSDVEKGPEDTSGNTDKCTLCSNETRFESDVCVCSLSIQLSQSLLEKSAQAHSMLPGPASPDKGTMRRMALSVV</sequence>
<evidence type="ECO:0000256" key="1">
    <source>
        <dbReference type="ARBA" id="ARBA00022737"/>
    </source>
</evidence>
<name>A0A2K6FC53_PROCO</name>
<dbReference type="InterPro" id="IPR036770">
    <property type="entry name" value="Ankyrin_rpt-contain_sf"/>
</dbReference>
<evidence type="ECO:0000313" key="3">
    <source>
        <dbReference type="Ensembl" id="ENSPCOP00000011544.1"/>
    </source>
</evidence>
<accession>A0A2K6FC53</accession>
<proteinExistence type="predicted"/>
<reference evidence="3" key="1">
    <citation type="submission" date="2025-08" db="UniProtKB">
        <authorList>
            <consortium name="Ensembl"/>
        </authorList>
    </citation>
    <scope>IDENTIFICATION</scope>
</reference>
<keyword evidence="4" id="KW-1185">Reference proteome</keyword>
<feature type="region of interest" description="Disordered" evidence="2">
    <location>
        <begin position="1"/>
        <end position="84"/>
    </location>
</feature>
<dbReference type="PANTHER" id="PTHR15897">
    <property type="entry name" value="ANKYRIN REPEAT AND MYND DOMAIN PROTEIN 1"/>
    <property type="match status" value="1"/>
</dbReference>
<dbReference type="SUPFAM" id="SSF48403">
    <property type="entry name" value="Ankyrin repeat"/>
    <property type="match status" value="1"/>
</dbReference>
<protein>
    <recommendedName>
        <fullName evidence="5">Ankyrin repeat and MYND domain containing 1</fullName>
    </recommendedName>
</protein>
<dbReference type="Proteomes" id="UP000233160">
    <property type="component" value="Unassembled WGS sequence"/>
</dbReference>
<feature type="region of interest" description="Disordered" evidence="2">
    <location>
        <begin position="318"/>
        <end position="345"/>
    </location>
</feature>
<dbReference type="GeneTree" id="ENSGT00460000041630"/>
<evidence type="ECO:0000256" key="2">
    <source>
        <dbReference type="SAM" id="MobiDB-lite"/>
    </source>
</evidence>
<dbReference type="AlphaFoldDB" id="A0A2K6FC53"/>